<proteinExistence type="predicted"/>
<comment type="caution">
    <text evidence="1">The sequence shown here is derived from an EMBL/GenBank/DDBJ whole genome shotgun (WGS) entry which is preliminary data.</text>
</comment>
<gene>
    <name evidence="1" type="ORF">A2988_00995</name>
</gene>
<organism evidence="1 2">
    <name type="scientific">Candidatus Azambacteria bacterium RIFCSPLOWO2_01_FULL_46_25</name>
    <dbReference type="NCBI Taxonomy" id="1797298"/>
    <lineage>
        <taxon>Bacteria</taxon>
        <taxon>Candidatus Azamiibacteriota</taxon>
    </lineage>
</organism>
<dbReference type="Proteomes" id="UP000176650">
    <property type="component" value="Unassembled WGS sequence"/>
</dbReference>
<reference evidence="1 2" key="1">
    <citation type="journal article" date="2016" name="Nat. Commun.">
        <title>Thousands of microbial genomes shed light on interconnected biogeochemical processes in an aquifer system.</title>
        <authorList>
            <person name="Anantharaman K."/>
            <person name="Brown C.T."/>
            <person name="Hug L.A."/>
            <person name="Sharon I."/>
            <person name="Castelle C.J."/>
            <person name="Probst A.J."/>
            <person name="Thomas B.C."/>
            <person name="Singh A."/>
            <person name="Wilkins M.J."/>
            <person name="Karaoz U."/>
            <person name="Brodie E.L."/>
            <person name="Williams K.H."/>
            <person name="Hubbard S.S."/>
            <person name="Banfield J.F."/>
        </authorList>
    </citation>
    <scope>NUCLEOTIDE SEQUENCE [LARGE SCALE GENOMIC DNA]</scope>
</reference>
<evidence type="ECO:0000313" key="1">
    <source>
        <dbReference type="EMBL" id="OGD34046.1"/>
    </source>
</evidence>
<evidence type="ECO:0000313" key="2">
    <source>
        <dbReference type="Proteomes" id="UP000176650"/>
    </source>
</evidence>
<accession>A0A1F5BTY4</accession>
<sequence>MENFIKDFSRELNPLLERLNALLRVSSSMERTTKALPIIEEVKSVAHRYGHRAQLGISFDPPMLTVAFYPLPIEFDRLFLKEAGIAPNSFQTPA</sequence>
<dbReference type="AlphaFoldDB" id="A0A1F5BTY4"/>
<protein>
    <submittedName>
        <fullName evidence="1">Uncharacterized protein</fullName>
    </submittedName>
</protein>
<dbReference type="EMBL" id="MEYS01000002">
    <property type="protein sequence ID" value="OGD34046.1"/>
    <property type="molecule type" value="Genomic_DNA"/>
</dbReference>
<dbReference type="STRING" id="1797298.A2988_00995"/>
<name>A0A1F5BTY4_9BACT</name>